<dbReference type="EMBL" id="NSKE01000008">
    <property type="protein sequence ID" value="PAU93363.1"/>
    <property type="molecule type" value="Genomic_DNA"/>
</dbReference>
<evidence type="ECO:0000256" key="1">
    <source>
        <dbReference type="SAM" id="Phobius"/>
    </source>
</evidence>
<keyword evidence="1" id="KW-0812">Transmembrane</keyword>
<dbReference type="Proteomes" id="UP000218831">
    <property type="component" value="Unassembled WGS sequence"/>
</dbReference>
<name>A0A2A2G947_9BACT</name>
<comment type="caution">
    <text evidence="2">The sequence shown here is derived from an EMBL/GenBank/DDBJ whole genome shotgun (WGS) entry which is preliminary data.</text>
</comment>
<dbReference type="AlphaFoldDB" id="A0A2A2G947"/>
<reference evidence="2 3" key="1">
    <citation type="submission" date="2017-08" db="EMBL/GenBank/DDBJ databases">
        <title>Aliifodinibius alkalisoli sp. nov., isolated from saline alkaline soil.</title>
        <authorList>
            <person name="Liu D."/>
            <person name="Zhang G."/>
        </authorList>
    </citation>
    <scope>NUCLEOTIDE SEQUENCE [LARGE SCALE GENOMIC DNA]</scope>
    <source>
        <strain evidence="2 3">WN023</strain>
    </source>
</reference>
<keyword evidence="1" id="KW-0472">Membrane</keyword>
<organism evidence="2 3">
    <name type="scientific">Fodinibius salipaludis</name>
    <dbReference type="NCBI Taxonomy" id="2032627"/>
    <lineage>
        <taxon>Bacteria</taxon>
        <taxon>Pseudomonadati</taxon>
        <taxon>Balneolota</taxon>
        <taxon>Balneolia</taxon>
        <taxon>Balneolales</taxon>
        <taxon>Balneolaceae</taxon>
        <taxon>Fodinibius</taxon>
    </lineage>
</organism>
<feature type="transmembrane region" description="Helical" evidence="1">
    <location>
        <begin position="71"/>
        <end position="94"/>
    </location>
</feature>
<dbReference type="OrthoDB" id="1524697at2"/>
<feature type="transmembrane region" description="Helical" evidence="1">
    <location>
        <begin position="41"/>
        <end position="65"/>
    </location>
</feature>
<sequence length="115" mass="12926">MKNKNPKDDSLSSSESLNIKDSIHNSAISHYVEQTHSLSTFYIIAAILQIFLGLAVITISVLGLIQPHLLSISLIMVASVTTMIGFYLLYITAVKRKNRNSLLRNAMRRIMQHKN</sequence>
<dbReference type="RefSeq" id="WP_095606974.1">
    <property type="nucleotide sequence ID" value="NZ_NSKE01000008.1"/>
</dbReference>
<keyword evidence="1" id="KW-1133">Transmembrane helix</keyword>
<evidence type="ECO:0000313" key="3">
    <source>
        <dbReference type="Proteomes" id="UP000218831"/>
    </source>
</evidence>
<gene>
    <name evidence="2" type="ORF">CK503_11535</name>
</gene>
<keyword evidence="3" id="KW-1185">Reference proteome</keyword>
<accession>A0A2A2G947</accession>
<protein>
    <submittedName>
        <fullName evidence="2">Uncharacterized protein</fullName>
    </submittedName>
</protein>
<proteinExistence type="predicted"/>
<evidence type="ECO:0000313" key="2">
    <source>
        <dbReference type="EMBL" id="PAU93363.1"/>
    </source>
</evidence>